<feature type="compositionally biased region" description="Polar residues" evidence="5">
    <location>
        <begin position="243"/>
        <end position="253"/>
    </location>
</feature>
<dbReference type="GO" id="GO:0031410">
    <property type="term" value="C:cytoplasmic vesicle"/>
    <property type="evidence" value="ECO:0007669"/>
    <property type="project" value="UniProtKB-SubCell"/>
</dbReference>
<sequence length="372" mass="40962">MYQQLCEITFSSGSNCQQLLDHLVSRLNDHSCHVKLKVLKIMKYLVERGHPQFRQNLRRTSQGITDTTKYSGGPGSAFSSLVRTEAKVLCELLFNVADNDSEVTRPQVTQHTVTGGMGSSQTSGKMQGFGNMLQPKRSMIDRLTSGLQDFADSIVNPSSWKQTSSVNVLPLENQFGSYVPIKLDPKVLVDKEEDLLDPTQCGHRSDPSLPPPTARHLPRGHRRGVAGGGWEDDPEESCDSHMSGDTSGDSNVNQIERLEADQDEDSEDRETELVAGTVKSAASDLLTRAELRTFTAKCMTLNCDTVVTRLSEILATSDSSNVLRSLCLLECLLRTDLVRVDHVAVTSSTCLSHFTTSQHPAPVLMKARKVRC</sequence>
<keyword evidence="3" id="KW-0333">Golgi apparatus</keyword>
<dbReference type="PROSITE" id="PS50942">
    <property type="entry name" value="ENTH"/>
    <property type="match status" value="1"/>
</dbReference>
<dbReference type="InterPro" id="IPR008942">
    <property type="entry name" value="ENTH_VHS"/>
</dbReference>
<evidence type="ECO:0000256" key="3">
    <source>
        <dbReference type="ARBA" id="ARBA00023034"/>
    </source>
</evidence>
<evidence type="ECO:0000256" key="4">
    <source>
        <dbReference type="ARBA" id="ARBA00023329"/>
    </source>
</evidence>
<accession>A0AAD9PD29</accession>
<dbReference type="PANTHER" id="PTHR21514:SF0">
    <property type="entry name" value="AP-4 COMPLEX ACCESSORY SUBUNIT TEPSIN"/>
    <property type="match status" value="1"/>
</dbReference>
<feature type="region of interest" description="Disordered" evidence="5">
    <location>
        <begin position="105"/>
        <end position="126"/>
    </location>
</feature>
<evidence type="ECO:0000256" key="1">
    <source>
        <dbReference type="ARBA" id="ARBA00004541"/>
    </source>
</evidence>
<evidence type="ECO:0000256" key="2">
    <source>
        <dbReference type="ARBA" id="ARBA00004601"/>
    </source>
</evidence>
<dbReference type="InterPro" id="IPR039273">
    <property type="entry name" value="TEPSIN"/>
</dbReference>
<dbReference type="GO" id="GO:0032588">
    <property type="term" value="C:trans-Golgi network membrane"/>
    <property type="evidence" value="ECO:0007669"/>
    <property type="project" value="TreeGrafter"/>
</dbReference>
<name>A0AAD9PD29_RIDPI</name>
<keyword evidence="8" id="KW-1185">Reference proteome</keyword>
<dbReference type="PANTHER" id="PTHR21514">
    <property type="entry name" value="AP-4 COMPLEX ACCESSORY SUBUNIT TEPSIN"/>
    <property type="match status" value="1"/>
</dbReference>
<protein>
    <recommendedName>
        <fullName evidence="6">ENTH domain-containing protein</fullName>
    </recommendedName>
</protein>
<feature type="region of interest" description="Disordered" evidence="5">
    <location>
        <begin position="197"/>
        <end position="253"/>
    </location>
</feature>
<evidence type="ECO:0000259" key="6">
    <source>
        <dbReference type="PROSITE" id="PS50942"/>
    </source>
</evidence>
<organism evidence="7 8">
    <name type="scientific">Ridgeia piscesae</name>
    <name type="common">Tubeworm</name>
    <dbReference type="NCBI Taxonomy" id="27915"/>
    <lineage>
        <taxon>Eukaryota</taxon>
        <taxon>Metazoa</taxon>
        <taxon>Spiralia</taxon>
        <taxon>Lophotrochozoa</taxon>
        <taxon>Annelida</taxon>
        <taxon>Polychaeta</taxon>
        <taxon>Sedentaria</taxon>
        <taxon>Canalipalpata</taxon>
        <taxon>Sabellida</taxon>
        <taxon>Siboglinidae</taxon>
        <taxon>Ridgeia</taxon>
    </lineage>
</organism>
<evidence type="ECO:0000313" key="7">
    <source>
        <dbReference type="EMBL" id="KAK2192390.1"/>
    </source>
</evidence>
<reference evidence="7" key="1">
    <citation type="journal article" date="2023" name="Mol. Biol. Evol.">
        <title>Third-Generation Sequencing Reveals the Adaptive Role of the Epigenome in Three Deep-Sea Polychaetes.</title>
        <authorList>
            <person name="Perez M."/>
            <person name="Aroh O."/>
            <person name="Sun Y."/>
            <person name="Lan Y."/>
            <person name="Juniper S.K."/>
            <person name="Young C.R."/>
            <person name="Angers B."/>
            <person name="Qian P.Y."/>
        </authorList>
    </citation>
    <scope>NUCLEOTIDE SEQUENCE</scope>
    <source>
        <strain evidence="7">R07B-5</strain>
    </source>
</reference>
<evidence type="ECO:0000313" key="8">
    <source>
        <dbReference type="Proteomes" id="UP001209878"/>
    </source>
</evidence>
<evidence type="ECO:0000256" key="5">
    <source>
        <dbReference type="SAM" id="MobiDB-lite"/>
    </source>
</evidence>
<dbReference type="InterPro" id="IPR035802">
    <property type="entry name" value="ENTH/VHS_tepsin"/>
</dbReference>
<proteinExistence type="predicted"/>
<dbReference type="CDD" id="cd03572">
    <property type="entry name" value="ENTH_like_Tepsin"/>
    <property type="match status" value="1"/>
</dbReference>
<comment type="caution">
    <text evidence="7">The sequence shown here is derived from an EMBL/GenBank/DDBJ whole genome shotgun (WGS) entry which is preliminary data.</text>
</comment>
<dbReference type="SUPFAM" id="SSF48464">
    <property type="entry name" value="ENTH/VHS domain"/>
    <property type="match status" value="1"/>
</dbReference>
<dbReference type="Pfam" id="PF25827">
    <property type="entry name" value="TVHS-like"/>
    <property type="match status" value="1"/>
</dbReference>
<dbReference type="AlphaFoldDB" id="A0AAD9PD29"/>
<feature type="domain" description="ENTH" evidence="6">
    <location>
        <begin position="1"/>
        <end position="103"/>
    </location>
</feature>
<gene>
    <name evidence="7" type="ORF">NP493_30g01019</name>
</gene>
<comment type="subcellular location">
    <subcellularLocation>
        <location evidence="1">Cytoplasmic vesicle</location>
    </subcellularLocation>
    <subcellularLocation>
        <location evidence="2">Golgi apparatus</location>
        <location evidence="2">trans-Golgi network</location>
    </subcellularLocation>
</comment>
<dbReference type="EMBL" id="JAODUO010000031">
    <property type="protein sequence ID" value="KAK2192390.1"/>
    <property type="molecule type" value="Genomic_DNA"/>
</dbReference>
<dbReference type="InterPro" id="IPR013809">
    <property type="entry name" value="ENTH"/>
</dbReference>
<dbReference type="InterPro" id="IPR058028">
    <property type="entry name" value="Tepsin_VHS/ENTH-like"/>
</dbReference>
<dbReference type="Proteomes" id="UP001209878">
    <property type="component" value="Unassembled WGS sequence"/>
</dbReference>
<dbReference type="Pfam" id="PF01417">
    <property type="entry name" value="ENTH"/>
    <property type="match status" value="1"/>
</dbReference>
<feature type="compositionally biased region" description="Polar residues" evidence="5">
    <location>
        <begin position="105"/>
        <end position="125"/>
    </location>
</feature>
<keyword evidence="4" id="KW-0968">Cytoplasmic vesicle</keyword>
<dbReference type="Gene3D" id="1.25.40.90">
    <property type="match status" value="1"/>
</dbReference>